<feature type="coiled-coil region" evidence="1">
    <location>
        <begin position="8"/>
        <end position="35"/>
    </location>
</feature>
<dbReference type="Proteomes" id="UP000076794">
    <property type="component" value="Chromosome"/>
</dbReference>
<accession>A0A161I2C1</accession>
<dbReference type="STRING" id="1300344.I598_2184"/>
<dbReference type="PATRIC" id="fig|1300344.3.peg.2194"/>
<evidence type="ECO:0000256" key="1">
    <source>
        <dbReference type="SAM" id="Coils"/>
    </source>
</evidence>
<sequence>MSFTTSDIATAADHLRTARRRLEEATATLRLAAALDWAAPGGDAFREESGALLTTLDADGAALVLAAMVAAGCEPS</sequence>
<name>A0A161I2C1_9MICO</name>
<keyword evidence="1" id="KW-0175">Coiled coil</keyword>
<proteinExistence type="predicted"/>
<dbReference type="RefSeq" id="WP_068202965.1">
    <property type="nucleotide sequence ID" value="NZ_CP014209.1"/>
</dbReference>
<reference evidence="2 3" key="1">
    <citation type="submission" date="2016-01" db="EMBL/GenBank/DDBJ databases">
        <title>Complete genome sequence of a soil Actinobacterium, Isoptericola dokdonensis DS-3.</title>
        <authorList>
            <person name="Kwon S.-K."/>
            <person name="Kim J.F."/>
        </authorList>
    </citation>
    <scope>NUCLEOTIDE SEQUENCE [LARGE SCALE GENOMIC DNA]</scope>
    <source>
        <strain evidence="2 3">DS-3</strain>
    </source>
</reference>
<protein>
    <submittedName>
        <fullName evidence="2">Uncharacterized protein</fullName>
    </submittedName>
</protein>
<evidence type="ECO:0000313" key="3">
    <source>
        <dbReference type="Proteomes" id="UP000076794"/>
    </source>
</evidence>
<dbReference type="AlphaFoldDB" id="A0A161I2C1"/>
<dbReference type="EMBL" id="CP014209">
    <property type="protein sequence ID" value="ANC31725.1"/>
    <property type="molecule type" value="Genomic_DNA"/>
</dbReference>
<keyword evidence="3" id="KW-1185">Reference proteome</keyword>
<organism evidence="2 3">
    <name type="scientific">Isoptericola dokdonensis DS-3</name>
    <dbReference type="NCBI Taxonomy" id="1300344"/>
    <lineage>
        <taxon>Bacteria</taxon>
        <taxon>Bacillati</taxon>
        <taxon>Actinomycetota</taxon>
        <taxon>Actinomycetes</taxon>
        <taxon>Micrococcales</taxon>
        <taxon>Promicromonosporaceae</taxon>
        <taxon>Isoptericola</taxon>
    </lineage>
</organism>
<dbReference type="KEGG" id="ido:I598_2184"/>
<evidence type="ECO:0000313" key="2">
    <source>
        <dbReference type="EMBL" id="ANC31725.1"/>
    </source>
</evidence>
<gene>
    <name evidence="2" type="ORF">I598_2184</name>
</gene>